<dbReference type="OrthoDB" id="18440at2759"/>
<accession>L8GBW1</accession>
<evidence type="ECO:0000256" key="1">
    <source>
        <dbReference type="SAM" id="MobiDB-lite"/>
    </source>
</evidence>
<evidence type="ECO:0000313" key="4">
    <source>
        <dbReference type="Proteomes" id="UP000011064"/>
    </source>
</evidence>
<dbReference type="PROSITE" id="PS00028">
    <property type="entry name" value="ZINC_FINGER_C2H2_1"/>
    <property type="match status" value="2"/>
</dbReference>
<feature type="compositionally biased region" description="Polar residues" evidence="1">
    <location>
        <begin position="17"/>
        <end position="29"/>
    </location>
</feature>
<dbReference type="VEuPathDB" id="FungiDB:GMDG_00787"/>
<dbReference type="InParanoid" id="L8GBW1"/>
<protein>
    <recommendedName>
        <fullName evidence="2">C2H2-type domain-containing protein</fullName>
    </recommendedName>
</protein>
<name>L8GBW1_PSED2</name>
<feature type="compositionally biased region" description="Low complexity" evidence="1">
    <location>
        <begin position="213"/>
        <end position="222"/>
    </location>
</feature>
<sequence>MVKRSREDSDPPPLSEYNDSIYATDSSGASPHPTDPNAYEAVKIVHLDPEYSGAATVGVMRCSLPGHRPDLSFHSFDDYEVHYSKTHVNRCVECRKNFPTEHFLSLHQAENHDPLVGVLRDRGEHTYACFVEDCDRKCSTPQKRRLHLIDKHSFPKEYEFFVVNNGIDRKSSMLRSGRHRRRSSIMQQKIYNGSRGRNRSGNMETDNTDEAPETTTANTETDGATRHDVANSAHGKAAVPEDGDDDAEIEGLTEAISALRFVPPSVKFGRGRGRAGFSKS</sequence>
<dbReference type="EMBL" id="GL573177">
    <property type="protein sequence ID" value="ELR10374.1"/>
    <property type="molecule type" value="Genomic_DNA"/>
</dbReference>
<feature type="domain" description="C2H2-type" evidence="2">
    <location>
        <begin position="91"/>
        <end position="112"/>
    </location>
</feature>
<dbReference type="AlphaFoldDB" id="L8GBW1"/>
<feature type="region of interest" description="Disordered" evidence="1">
    <location>
        <begin position="1"/>
        <end position="37"/>
    </location>
</feature>
<evidence type="ECO:0000259" key="2">
    <source>
        <dbReference type="PROSITE" id="PS00028"/>
    </source>
</evidence>
<feature type="region of interest" description="Disordered" evidence="1">
    <location>
        <begin position="172"/>
        <end position="251"/>
    </location>
</feature>
<dbReference type="InterPro" id="IPR039258">
    <property type="entry name" value="ZNF511"/>
</dbReference>
<keyword evidence="4" id="KW-1185">Reference proteome</keyword>
<organism evidence="3 4">
    <name type="scientific">Pseudogymnoascus destructans (strain ATCC MYA-4855 / 20631-21)</name>
    <name type="common">Bat white-nose syndrome fungus</name>
    <name type="synonym">Geomyces destructans</name>
    <dbReference type="NCBI Taxonomy" id="658429"/>
    <lineage>
        <taxon>Eukaryota</taxon>
        <taxon>Fungi</taxon>
        <taxon>Dikarya</taxon>
        <taxon>Ascomycota</taxon>
        <taxon>Pezizomycotina</taxon>
        <taxon>Leotiomycetes</taxon>
        <taxon>Thelebolales</taxon>
        <taxon>Thelebolaceae</taxon>
        <taxon>Pseudogymnoascus</taxon>
    </lineage>
</organism>
<dbReference type="PANTHER" id="PTHR21354:SF0">
    <property type="entry name" value="ZINC FINGER PROTEIN 511"/>
    <property type="match status" value="1"/>
</dbReference>
<dbReference type="InterPro" id="IPR013087">
    <property type="entry name" value="Znf_C2H2_type"/>
</dbReference>
<feature type="compositionally biased region" description="Acidic residues" evidence="1">
    <location>
        <begin position="241"/>
        <end position="251"/>
    </location>
</feature>
<gene>
    <name evidence="3" type="ORF">GMDG_00787</name>
</gene>
<feature type="domain" description="C2H2-type" evidence="2">
    <location>
        <begin position="129"/>
        <end position="152"/>
    </location>
</feature>
<dbReference type="SMART" id="SM00355">
    <property type="entry name" value="ZnF_C2H2"/>
    <property type="match status" value="2"/>
</dbReference>
<dbReference type="PANTHER" id="PTHR21354">
    <property type="entry name" value="ZINC FINGER PROTEIN 511"/>
    <property type="match status" value="1"/>
</dbReference>
<evidence type="ECO:0000313" key="3">
    <source>
        <dbReference type="EMBL" id="ELR10374.1"/>
    </source>
</evidence>
<dbReference type="Proteomes" id="UP000011064">
    <property type="component" value="Unassembled WGS sequence"/>
</dbReference>
<reference evidence="4" key="1">
    <citation type="submission" date="2010-09" db="EMBL/GenBank/DDBJ databases">
        <title>The genome sequence of Geomyces destructans 20631-21.</title>
        <authorList>
            <consortium name="The Broad Institute Genome Sequencing Platform"/>
            <person name="Cuomo C.A."/>
            <person name="Blehert D.S."/>
            <person name="Lorch J.M."/>
            <person name="Young S.K."/>
            <person name="Zeng Q."/>
            <person name="Gargeya S."/>
            <person name="Fitzgerald M."/>
            <person name="Haas B."/>
            <person name="Abouelleil A."/>
            <person name="Alvarado L."/>
            <person name="Arachchi H.M."/>
            <person name="Berlin A."/>
            <person name="Brown A."/>
            <person name="Chapman S.B."/>
            <person name="Chen Z."/>
            <person name="Dunbar C."/>
            <person name="Freedman E."/>
            <person name="Gearin G."/>
            <person name="Gellesch M."/>
            <person name="Goldberg J."/>
            <person name="Griggs A."/>
            <person name="Gujja S."/>
            <person name="Heiman D."/>
            <person name="Howarth C."/>
            <person name="Larson L."/>
            <person name="Lui A."/>
            <person name="MacDonald P.J.P."/>
            <person name="Montmayeur A."/>
            <person name="Murphy C."/>
            <person name="Neiman D."/>
            <person name="Pearson M."/>
            <person name="Priest M."/>
            <person name="Roberts A."/>
            <person name="Saif S."/>
            <person name="Shea T."/>
            <person name="Shenoy N."/>
            <person name="Sisk P."/>
            <person name="Stolte C."/>
            <person name="Sykes S."/>
            <person name="Wortman J."/>
            <person name="Nusbaum C."/>
            <person name="Birren B."/>
        </authorList>
    </citation>
    <scope>NUCLEOTIDE SEQUENCE [LARGE SCALE GENOMIC DNA]</scope>
    <source>
        <strain evidence="4">ATCC MYA-4855 / 20631-21</strain>
    </source>
</reference>
<proteinExistence type="predicted"/>
<dbReference type="HOGENOM" id="CLU_055660_1_0_1"/>